<gene>
    <name evidence="1" type="ORF">SAMN04488053_10454</name>
</gene>
<proteinExistence type="predicted"/>
<dbReference type="Proteomes" id="UP000198778">
    <property type="component" value="Unassembled WGS sequence"/>
</dbReference>
<accession>A0A1H0ET81</accession>
<evidence type="ECO:0000313" key="1">
    <source>
        <dbReference type="EMBL" id="SDN85489.1"/>
    </source>
</evidence>
<name>A0A1H0ET81_9BACI</name>
<evidence type="ECO:0000313" key="2">
    <source>
        <dbReference type="Proteomes" id="UP000198778"/>
    </source>
</evidence>
<protein>
    <submittedName>
        <fullName evidence="1">Uncharacterized protein</fullName>
    </submittedName>
</protein>
<reference evidence="2" key="1">
    <citation type="submission" date="2016-10" db="EMBL/GenBank/DDBJ databases">
        <authorList>
            <person name="Varghese N."/>
            <person name="Submissions S."/>
        </authorList>
    </citation>
    <scope>NUCLEOTIDE SEQUENCE [LARGE SCALE GENOMIC DNA]</scope>
    <source>
        <strain evidence="2">CGMCC 1.10369</strain>
    </source>
</reference>
<keyword evidence="2" id="KW-1185">Reference proteome</keyword>
<sequence length="170" mass="19565">MPAAEKSFSSLITCSQFNQDKKLLAWIQDIGWLPTSLLSSSTVRAELSIFVLSFPQASKPSYLRFIDKKFVIETISFFCFGKEERLGNRRTPSRIDPQHRQEVEEFVHRRSAAAKFSSINNENSLESTQEGAFFAELMKHNYILIMEDFQLETKEHIDSAKKSRNAACLY</sequence>
<dbReference type="EMBL" id="FNIL01000004">
    <property type="protein sequence ID" value="SDN85489.1"/>
    <property type="molecule type" value="Genomic_DNA"/>
</dbReference>
<organism evidence="1 2">
    <name type="scientific">Alkalicoccus daliensis</name>
    <dbReference type="NCBI Taxonomy" id="745820"/>
    <lineage>
        <taxon>Bacteria</taxon>
        <taxon>Bacillati</taxon>
        <taxon>Bacillota</taxon>
        <taxon>Bacilli</taxon>
        <taxon>Bacillales</taxon>
        <taxon>Bacillaceae</taxon>
        <taxon>Alkalicoccus</taxon>
    </lineage>
</organism>
<dbReference type="AlphaFoldDB" id="A0A1H0ET81"/>